<gene>
    <name evidence="4" type="ORF">PVAP13_9NG567400</name>
</gene>
<keyword evidence="5" id="KW-1185">Reference proteome</keyword>
<dbReference type="CDD" id="cd18280">
    <property type="entry name" value="BTB_POZ_BPM_plant"/>
    <property type="match status" value="1"/>
</dbReference>
<proteinExistence type="inferred from homology"/>
<accession>A0A8T0MKK6</accession>
<dbReference type="Pfam" id="PF00651">
    <property type="entry name" value="BTB"/>
    <property type="match status" value="1"/>
</dbReference>
<comment type="caution">
    <text evidence="4">The sequence shown here is derived from an EMBL/GenBank/DDBJ whole genome shotgun (WGS) entry which is preliminary data.</text>
</comment>
<evidence type="ECO:0000256" key="1">
    <source>
        <dbReference type="ARBA" id="ARBA00004906"/>
    </source>
</evidence>
<dbReference type="Gene3D" id="2.60.210.10">
    <property type="entry name" value="Apoptosis, Tumor Necrosis Factor Receptor Associated Protein 2, Chain A"/>
    <property type="match status" value="1"/>
</dbReference>
<dbReference type="InterPro" id="IPR002083">
    <property type="entry name" value="MATH/TRAF_dom"/>
</dbReference>
<dbReference type="GO" id="GO:0016567">
    <property type="term" value="P:protein ubiquitination"/>
    <property type="evidence" value="ECO:0007669"/>
    <property type="project" value="InterPro"/>
</dbReference>
<evidence type="ECO:0000313" key="5">
    <source>
        <dbReference type="Proteomes" id="UP000823388"/>
    </source>
</evidence>
<comment type="similarity">
    <text evidence="2">Belongs to the Tdpoz family.</text>
</comment>
<name>A0A8T0MKK6_PANVG</name>
<dbReference type="InterPro" id="IPR045005">
    <property type="entry name" value="BPM1-6"/>
</dbReference>
<reference evidence="4" key="1">
    <citation type="submission" date="2020-05" db="EMBL/GenBank/DDBJ databases">
        <title>WGS assembly of Panicum virgatum.</title>
        <authorList>
            <person name="Lovell J.T."/>
            <person name="Jenkins J."/>
            <person name="Shu S."/>
            <person name="Juenger T.E."/>
            <person name="Schmutz J."/>
        </authorList>
    </citation>
    <scope>NUCLEOTIDE SEQUENCE</scope>
    <source>
        <strain evidence="4">AP13</strain>
    </source>
</reference>
<dbReference type="PANTHER" id="PTHR26379">
    <property type="entry name" value="BTB/POZ AND MATH DOMAIN-CONTAINING PROTEIN 1"/>
    <property type="match status" value="1"/>
</dbReference>
<dbReference type="Gene3D" id="3.30.710.10">
    <property type="entry name" value="Potassium Channel Kv1.1, Chain A"/>
    <property type="match status" value="1"/>
</dbReference>
<dbReference type="SUPFAM" id="SSF49599">
    <property type="entry name" value="TRAF domain-like"/>
    <property type="match status" value="1"/>
</dbReference>
<dbReference type="PROSITE" id="PS50097">
    <property type="entry name" value="BTB"/>
    <property type="match status" value="1"/>
</dbReference>
<dbReference type="EMBL" id="CM029054">
    <property type="protein sequence ID" value="KAG2537971.1"/>
    <property type="molecule type" value="Genomic_DNA"/>
</dbReference>
<organism evidence="4 5">
    <name type="scientific">Panicum virgatum</name>
    <name type="common">Blackwell switchgrass</name>
    <dbReference type="NCBI Taxonomy" id="38727"/>
    <lineage>
        <taxon>Eukaryota</taxon>
        <taxon>Viridiplantae</taxon>
        <taxon>Streptophyta</taxon>
        <taxon>Embryophyta</taxon>
        <taxon>Tracheophyta</taxon>
        <taxon>Spermatophyta</taxon>
        <taxon>Magnoliopsida</taxon>
        <taxon>Liliopsida</taxon>
        <taxon>Poales</taxon>
        <taxon>Poaceae</taxon>
        <taxon>PACMAD clade</taxon>
        <taxon>Panicoideae</taxon>
        <taxon>Panicodae</taxon>
        <taxon>Paniceae</taxon>
        <taxon>Panicinae</taxon>
        <taxon>Panicum</taxon>
        <taxon>Panicum sect. Hiantes</taxon>
    </lineage>
</organism>
<dbReference type="PANTHER" id="PTHR26379:SF187">
    <property type="entry name" value="OS07G0655300 PROTEIN"/>
    <property type="match status" value="1"/>
</dbReference>
<feature type="domain" description="BTB" evidence="3">
    <location>
        <begin position="201"/>
        <end position="263"/>
    </location>
</feature>
<dbReference type="Proteomes" id="UP000823388">
    <property type="component" value="Chromosome 9N"/>
</dbReference>
<evidence type="ECO:0000256" key="2">
    <source>
        <dbReference type="ARBA" id="ARBA00010846"/>
    </source>
</evidence>
<evidence type="ECO:0000259" key="3">
    <source>
        <dbReference type="PROSITE" id="PS50097"/>
    </source>
</evidence>
<protein>
    <recommendedName>
        <fullName evidence="3">BTB domain-containing protein</fullName>
    </recommendedName>
</protein>
<dbReference type="CDD" id="cd00121">
    <property type="entry name" value="MATH"/>
    <property type="match status" value="1"/>
</dbReference>
<dbReference type="InterPro" id="IPR000210">
    <property type="entry name" value="BTB/POZ_dom"/>
</dbReference>
<sequence>MSSPSFAAFRRCVLAKPTRRHVIKLCRRGRVIHEISRFHQACHNVVLQSRRQRQAIAVRLRRRSAHRAGPWGYHIFRIDGHSLTKNFPTGERINSSTFVVGGHRWLLRYEPNSKVADYIGIDLYLDETVAKAVKAHGYSKLVKREELEASEHLKNDSFAVRCDILVINEFRTEDTPLAFIEVPPSDMHRHLAGLLQTGRGADVVFDVGGATFTAHRWMLAARSPVFNAELFGMMKESDSGGLVHIQDMEPRVFKALLFFVYTDMFPDMTGEEDDDAAMAQHLLVAADRYGMDRLKLICEEKLCKYIDVRSVATILTLAEQHHCHGLKKACFDFLSSPENLRALVASDSFQHLSTSCPSVIKELLLR</sequence>
<dbReference type="InterPro" id="IPR008974">
    <property type="entry name" value="TRAF-like"/>
</dbReference>
<dbReference type="Pfam" id="PF24570">
    <property type="entry name" value="BACK_BPM_SPOP"/>
    <property type="match status" value="1"/>
</dbReference>
<dbReference type="InterPro" id="IPR011333">
    <property type="entry name" value="SKP1/BTB/POZ_sf"/>
</dbReference>
<dbReference type="InterPro" id="IPR056423">
    <property type="entry name" value="BACK_BPM_SPOP"/>
</dbReference>
<dbReference type="Gene3D" id="1.25.40.420">
    <property type="match status" value="1"/>
</dbReference>
<evidence type="ECO:0000313" key="4">
    <source>
        <dbReference type="EMBL" id="KAG2537971.1"/>
    </source>
</evidence>
<dbReference type="SMART" id="SM00225">
    <property type="entry name" value="BTB"/>
    <property type="match status" value="1"/>
</dbReference>
<dbReference type="SUPFAM" id="SSF54695">
    <property type="entry name" value="POZ domain"/>
    <property type="match status" value="1"/>
</dbReference>
<comment type="pathway">
    <text evidence="1">Protein modification; protein ubiquitination.</text>
</comment>
<dbReference type="AlphaFoldDB" id="A0A8T0MKK6"/>
<dbReference type="Pfam" id="PF22486">
    <property type="entry name" value="MATH_2"/>
    <property type="match status" value="1"/>
</dbReference>